<evidence type="ECO:0000313" key="1">
    <source>
        <dbReference type="EMBL" id="VEL22123.1"/>
    </source>
</evidence>
<organism evidence="1 2">
    <name type="scientific">Protopolystoma xenopodis</name>
    <dbReference type="NCBI Taxonomy" id="117903"/>
    <lineage>
        <taxon>Eukaryota</taxon>
        <taxon>Metazoa</taxon>
        <taxon>Spiralia</taxon>
        <taxon>Lophotrochozoa</taxon>
        <taxon>Platyhelminthes</taxon>
        <taxon>Monogenea</taxon>
        <taxon>Polyopisthocotylea</taxon>
        <taxon>Polystomatidea</taxon>
        <taxon>Polystomatidae</taxon>
        <taxon>Protopolystoma</taxon>
    </lineage>
</organism>
<keyword evidence="2" id="KW-1185">Reference proteome</keyword>
<protein>
    <submittedName>
        <fullName evidence="1">Uncharacterized protein</fullName>
    </submittedName>
</protein>
<dbReference type="EMBL" id="CAAALY010054806">
    <property type="protein sequence ID" value="VEL22123.1"/>
    <property type="molecule type" value="Genomic_DNA"/>
</dbReference>
<dbReference type="Proteomes" id="UP000784294">
    <property type="component" value="Unassembled WGS sequence"/>
</dbReference>
<accession>A0A448WWR4</accession>
<proteinExistence type="predicted"/>
<evidence type="ECO:0000313" key="2">
    <source>
        <dbReference type="Proteomes" id="UP000784294"/>
    </source>
</evidence>
<dbReference type="AlphaFoldDB" id="A0A448WWR4"/>
<name>A0A448WWR4_9PLAT</name>
<sequence length="88" mass="9716">MKHRLTDEAYRASTDDNGDCKSAFMMQDYGSSHRQVEIFHQRPFSTVCPSQGHAWKSSPRTAPQTDCVAEAPSAVPAWLSPVRMCASG</sequence>
<gene>
    <name evidence="1" type="ORF">PXEA_LOCUS15563</name>
</gene>
<comment type="caution">
    <text evidence="1">The sequence shown here is derived from an EMBL/GenBank/DDBJ whole genome shotgun (WGS) entry which is preliminary data.</text>
</comment>
<reference evidence="1" key="1">
    <citation type="submission" date="2018-11" db="EMBL/GenBank/DDBJ databases">
        <authorList>
            <consortium name="Pathogen Informatics"/>
        </authorList>
    </citation>
    <scope>NUCLEOTIDE SEQUENCE</scope>
</reference>